<comment type="caution">
    <text evidence="1">The sequence shown here is derived from an EMBL/GenBank/DDBJ whole genome shotgun (WGS) entry which is preliminary data.</text>
</comment>
<reference evidence="1 2" key="1">
    <citation type="submission" date="2019-05" db="EMBL/GenBank/DDBJ databases">
        <title>Emergence of the Ug99 lineage of the wheat stem rust pathogen through somatic hybridization.</title>
        <authorList>
            <person name="Li F."/>
            <person name="Upadhyaya N.M."/>
            <person name="Sperschneider J."/>
            <person name="Matny O."/>
            <person name="Nguyen-Phuc H."/>
            <person name="Mago R."/>
            <person name="Raley C."/>
            <person name="Miller M.E."/>
            <person name="Silverstein K.A.T."/>
            <person name="Henningsen E."/>
            <person name="Hirsch C.D."/>
            <person name="Visser B."/>
            <person name="Pretorius Z.A."/>
            <person name="Steffenson B.J."/>
            <person name="Schwessinger B."/>
            <person name="Dodds P.N."/>
            <person name="Figueroa M."/>
        </authorList>
    </citation>
    <scope>NUCLEOTIDE SEQUENCE [LARGE SCALE GENOMIC DNA]</scope>
    <source>
        <strain evidence="1 2">Ug99</strain>
    </source>
</reference>
<protein>
    <submittedName>
        <fullName evidence="1">Uncharacterized protein</fullName>
    </submittedName>
</protein>
<dbReference type="EMBL" id="VDEP01000439">
    <property type="protein sequence ID" value="KAA1082252.1"/>
    <property type="molecule type" value="Genomic_DNA"/>
</dbReference>
<gene>
    <name evidence="1" type="ORF">PGTUg99_029889</name>
</gene>
<proteinExistence type="predicted"/>
<evidence type="ECO:0000313" key="2">
    <source>
        <dbReference type="Proteomes" id="UP000325313"/>
    </source>
</evidence>
<dbReference type="Proteomes" id="UP000325313">
    <property type="component" value="Unassembled WGS sequence"/>
</dbReference>
<sequence length="150" mass="17658">MVQGGEQVEGHRKIYLRTAWTGLQSILTHPSLHLNQLNPTTHKLNQPKKPNQHALPLLPRLLLGRPSVGVGRANYCTSSRHYGYQRPLRREVLGRLLLLVLRRRHVFLQLTSLPLVLVRRFRLFALQLSVQLLRLPWIWWPLEERRFGCW</sequence>
<name>A0A5B0N0D7_PUCGR</name>
<accession>A0A5B0N0D7</accession>
<organism evidence="1 2">
    <name type="scientific">Puccinia graminis f. sp. tritici</name>
    <dbReference type="NCBI Taxonomy" id="56615"/>
    <lineage>
        <taxon>Eukaryota</taxon>
        <taxon>Fungi</taxon>
        <taxon>Dikarya</taxon>
        <taxon>Basidiomycota</taxon>
        <taxon>Pucciniomycotina</taxon>
        <taxon>Pucciniomycetes</taxon>
        <taxon>Pucciniales</taxon>
        <taxon>Pucciniaceae</taxon>
        <taxon>Puccinia</taxon>
    </lineage>
</organism>
<evidence type="ECO:0000313" key="1">
    <source>
        <dbReference type="EMBL" id="KAA1082252.1"/>
    </source>
</evidence>
<dbReference type="AlphaFoldDB" id="A0A5B0N0D7"/>